<dbReference type="RefSeq" id="WP_194847371.1">
    <property type="nucleotide sequence ID" value="NZ_JAAEJV010000010.1"/>
</dbReference>
<dbReference type="InterPro" id="IPR010927">
    <property type="entry name" value="T4SS_TraH"/>
</dbReference>
<protein>
    <submittedName>
        <fullName evidence="1">Uncharacterized protein</fullName>
    </submittedName>
</protein>
<gene>
    <name evidence="1" type="ORF">NEPTK9_000575</name>
</gene>
<dbReference type="Pfam" id="PF06122">
    <property type="entry name" value="TraH"/>
    <property type="match status" value="1"/>
</dbReference>
<organism evidence="1 2">
    <name type="scientific">Candidatus Neptunichlamydia vexilliferae</name>
    <dbReference type="NCBI Taxonomy" id="1651774"/>
    <lineage>
        <taxon>Bacteria</taxon>
        <taxon>Pseudomonadati</taxon>
        <taxon>Chlamydiota</taxon>
        <taxon>Chlamydiia</taxon>
        <taxon>Parachlamydiales</taxon>
        <taxon>Simkaniaceae</taxon>
        <taxon>Candidatus Neptunichlamydia</taxon>
    </lineage>
</organism>
<evidence type="ECO:0000313" key="2">
    <source>
        <dbReference type="Proteomes" id="UP001194714"/>
    </source>
</evidence>
<sequence length="456" mass="51289">MKKLLLLSMLCLTPFLPAKEKKSLSGKIQEFFDQTNTPANITEADTFYDDVIGVNFIGGSGFVRTQVSDINPVHISLPKINVGCGGIDYTMGALNIVSKEEMVKTLKNIAKNAGTHAFLLALETTSPLVAGTLAKIQHWSNQLNAININSCEIGSSLVQGIWPRSEEATRYICSQTGSKEGLFSGMIEARHGCRDRADNMTTAALNHAKKEGALIENYNLAWEVIKDLNITDPTVRNLYLNISGTILKQQNTLEFFPSKAEAALDVLMNGGELHNAYLFGKVERNLPMSVYKNHTIQVSSGHSEKDRIWTLLRTLQSKILKEGLEDPEPLTEKEKEMITSTQFPISSLMVLMGQWEGKNVEKHLSLRQCAEIIAFERVTNYVEEIVKTLILRTEAIQSKQIEQESFETFKKGLEQTLTRIERLKSDNYRKMSEKQKMIQFLMDIERNLRDRPGANL</sequence>
<keyword evidence="2" id="KW-1185">Reference proteome</keyword>
<comment type="caution">
    <text evidence="1">The sequence shown here is derived from an EMBL/GenBank/DDBJ whole genome shotgun (WGS) entry which is preliminary data.</text>
</comment>
<dbReference type="EMBL" id="JAAEJV010000010">
    <property type="protein sequence ID" value="MBF5059070.1"/>
    <property type="molecule type" value="Genomic_DNA"/>
</dbReference>
<reference evidence="1 2" key="1">
    <citation type="submission" date="2020-01" db="EMBL/GenBank/DDBJ databases">
        <title>Draft genome sequence of Cand. Neptunochlamydia vexilliferae K9.</title>
        <authorList>
            <person name="Schulz F."/>
            <person name="Koestlbacher S."/>
            <person name="Wascher F."/>
            <person name="Pizzetti I."/>
            <person name="Horn M."/>
        </authorList>
    </citation>
    <scope>NUCLEOTIDE SEQUENCE [LARGE SCALE GENOMIC DNA]</scope>
    <source>
        <strain evidence="1 2">K9</strain>
    </source>
</reference>
<name>A0ABS0AYN2_9BACT</name>
<dbReference type="Proteomes" id="UP001194714">
    <property type="component" value="Unassembled WGS sequence"/>
</dbReference>
<evidence type="ECO:0000313" key="1">
    <source>
        <dbReference type="EMBL" id="MBF5059070.1"/>
    </source>
</evidence>
<proteinExistence type="predicted"/>
<accession>A0ABS0AYN2</accession>